<name>A0AAV5QHX2_9ASCO</name>
<evidence type="ECO:0000256" key="6">
    <source>
        <dbReference type="ARBA" id="ARBA00023034"/>
    </source>
</evidence>
<comment type="subcellular location">
    <subcellularLocation>
        <location evidence="1">Golgi apparatus membrane</location>
        <topology evidence="1">Peripheral membrane protein</topology>
    </subcellularLocation>
</comment>
<dbReference type="GO" id="GO:0017119">
    <property type="term" value="C:Golgi transport complex"/>
    <property type="evidence" value="ECO:0007669"/>
    <property type="project" value="TreeGrafter"/>
</dbReference>
<dbReference type="GO" id="GO:0000139">
    <property type="term" value="C:Golgi membrane"/>
    <property type="evidence" value="ECO:0007669"/>
    <property type="project" value="UniProtKB-SubCell"/>
</dbReference>
<dbReference type="RefSeq" id="XP_064851080.1">
    <property type="nucleotide sequence ID" value="XM_064995008.1"/>
</dbReference>
<feature type="domain" description="Conserved oligomeric Golgi complex subunit 3 C-terminal" evidence="10">
    <location>
        <begin position="276"/>
        <end position="374"/>
    </location>
</feature>
<sequence length="847" mass="95976">MPANRHRSRSIVQAIASSVPVVPNHVSLELPDQAESLQTTTTIRRSHSLLDIITTTAKASPPENLSSHHPLTTVEKDSLWHQYVQSFEYDVLIDDEAEASRFNMGVSKYLNFQNDLLLKHSHNQMLLQKIDDLLESIYALNVAYTSITKDTKDFQQQSDSLMTEQQELIQFHTVVRDYLSHFEHLNETNAFLNKPGINRIVRSARFLKVLGNLDRSLRFIGEHPDFKDAESYQMVLQSSLTKALTLVKNYINNSLNGLYSTISTQLGQLNVLTANVLLYTKFEMGSVEINRFMQILYEKQQRHSGDYEGLLSDIHNNYFNIRGKLLAGTLKNQLSAAEVGDRPLIQFLQDNVSFYIGLVNDEYELFYKFFNDYRLHKFQQEDNPDLNLSIADHTLNFSETLTPNTSSPSLVGSSTSLMAIGSGFTEPDYFHDPQFNFFEYLSFSGPEFFNWVDTVLLEPLHDLLRPRILKENDITVLCQLISLLQKYYENDDLEEPEFDDAAQDWRKFQIDFARAFNPILTDIQARLIFKVQVYIDDNITKYKPRLDDFKVPPANAASVDENPLDSAYSGWYPTLRTAVQLLSQIHQLVNSAIFDDLAHGAVHLCIASLREAYSFSLKVSGPKDAQLFLMRNLLALKRSVEGFDIAYAKLADVDFDFSGLKQLFNKVASGTTTVGGLVEAAKESVPKIVTNMYDAKIEIQVELRAVVHGFMETVVEEMAKPLNDATTNTSELHHVMDTFKSAISNELISVKNLLSLYISDPLVAGYLVDGIKELLCDKYEDFYNTTVSETIEKAQLNELMEVDALIGYLGDVTLEILGSGGREDKGININDDDKLSVDMVQDLSDIE</sequence>
<dbReference type="GO" id="GO:0032258">
    <property type="term" value="P:cytoplasm to vacuole targeting by the Cvt pathway"/>
    <property type="evidence" value="ECO:0007669"/>
    <property type="project" value="TreeGrafter"/>
</dbReference>
<dbReference type="PANTHER" id="PTHR13302">
    <property type="entry name" value="CONSERVED OLIGOMERIC GOLGI COMPLEX COMPONENT 3"/>
    <property type="match status" value="1"/>
</dbReference>
<evidence type="ECO:0000313" key="11">
    <source>
        <dbReference type="EMBL" id="GMM34080.1"/>
    </source>
</evidence>
<feature type="domain" description="Conserved oligomeric Golgi complex subunit 3 N-terminal" evidence="9">
    <location>
        <begin position="112"/>
        <end position="256"/>
    </location>
</feature>
<gene>
    <name evidence="11" type="ORF">DASC09_014050</name>
</gene>
<dbReference type="Pfam" id="PF20671">
    <property type="entry name" value="COG3_C"/>
    <property type="match status" value="2"/>
</dbReference>
<evidence type="ECO:0000256" key="7">
    <source>
        <dbReference type="ARBA" id="ARBA00023136"/>
    </source>
</evidence>
<dbReference type="GO" id="GO:0006914">
    <property type="term" value="P:autophagy"/>
    <property type="evidence" value="ECO:0007669"/>
    <property type="project" value="TreeGrafter"/>
</dbReference>
<comment type="similarity">
    <text evidence="2">Belongs to the COG3 family.</text>
</comment>
<accession>A0AAV5QHX2</accession>
<dbReference type="GO" id="GO:0006891">
    <property type="term" value="P:intra-Golgi vesicle-mediated transport"/>
    <property type="evidence" value="ECO:0007669"/>
    <property type="project" value="TreeGrafter"/>
</dbReference>
<evidence type="ECO:0000256" key="2">
    <source>
        <dbReference type="ARBA" id="ARBA00009936"/>
    </source>
</evidence>
<evidence type="ECO:0000256" key="3">
    <source>
        <dbReference type="ARBA" id="ARBA00020976"/>
    </source>
</evidence>
<evidence type="ECO:0000256" key="1">
    <source>
        <dbReference type="ARBA" id="ARBA00004395"/>
    </source>
</evidence>
<evidence type="ECO:0000256" key="8">
    <source>
        <dbReference type="ARBA" id="ARBA00031339"/>
    </source>
</evidence>
<dbReference type="Pfam" id="PF04136">
    <property type="entry name" value="COG3_N"/>
    <property type="match status" value="1"/>
</dbReference>
<dbReference type="Proteomes" id="UP001360560">
    <property type="component" value="Unassembled WGS sequence"/>
</dbReference>
<evidence type="ECO:0000256" key="5">
    <source>
        <dbReference type="ARBA" id="ARBA00022927"/>
    </source>
</evidence>
<dbReference type="GO" id="GO:0005801">
    <property type="term" value="C:cis-Golgi network"/>
    <property type="evidence" value="ECO:0007669"/>
    <property type="project" value="InterPro"/>
</dbReference>
<proteinExistence type="inferred from homology"/>
<protein>
    <recommendedName>
        <fullName evidence="3">Conserved oligomeric Golgi complex subunit 3</fullName>
    </recommendedName>
    <alternativeName>
        <fullName evidence="8">Component of oligomeric Golgi complex 3</fullName>
    </alternativeName>
</protein>
<keyword evidence="6" id="KW-0333">Golgi apparatus</keyword>
<evidence type="ECO:0000313" key="12">
    <source>
        <dbReference type="Proteomes" id="UP001360560"/>
    </source>
</evidence>
<keyword evidence="5" id="KW-0653">Protein transport</keyword>
<keyword evidence="7" id="KW-0472">Membrane</keyword>
<dbReference type="EMBL" id="BTFZ01000002">
    <property type="protein sequence ID" value="GMM34080.1"/>
    <property type="molecule type" value="Genomic_DNA"/>
</dbReference>
<keyword evidence="4" id="KW-0813">Transport</keyword>
<evidence type="ECO:0000259" key="10">
    <source>
        <dbReference type="Pfam" id="PF20671"/>
    </source>
</evidence>
<dbReference type="InterPro" id="IPR048685">
    <property type="entry name" value="COG3_C"/>
</dbReference>
<comment type="caution">
    <text evidence="11">The sequence shown here is derived from an EMBL/GenBank/DDBJ whole genome shotgun (WGS) entry which is preliminary data.</text>
</comment>
<dbReference type="PANTHER" id="PTHR13302:SF8">
    <property type="entry name" value="CONSERVED OLIGOMERIC GOLGI COMPLEX SUBUNIT 3"/>
    <property type="match status" value="1"/>
</dbReference>
<dbReference type="GO" id="GO:0007030">
    <property type="term" value="P:Golgi organization"/>
    <property type="evidence" value="ECO:0007669"/>
    <property type="project" value="TreeGrafter"/>
</dbReference>
<evidence type="ECO:0000259" key="9">
    <source>
        <dbReference type="Pfam" id="PF04136"/>
    </source>
</evidence>
<dbReference type="InterPro" id="IPR048320">
    <property type="entry name" value="COG3_N"/>
</dbReference>
<feature type="domain" description="Conserved oligomeric Golgi complex subunit 3 C-terminal" evidence="10">
    <location>
        <begin position="437"/>
        <end position="659"/>
    </location>
</feature>
<dbReference type="GeneID" id="90072059"/>
<keyword evidence="12" id="KW-1185">Reference proteome</keyword>
<dbReference type="InterPro" id="IPR007265">
    <property type="entry name" value="COG_su3"/>
</dbReference>
<dbReference type="AlphaFoldDB" id="A0AAV5QHX2"/>
<evidence type="ECO:0000256" key="4">
    <source>
        <dbReference type="ARBA" id="ARBA00022448"/>
    </source>
</evidence>
<organism evidence="11 12">
    <name type="scientific">Saccharomycopsis crataegensis</name>
    <dbReference type="NCBI Taxonomy" id="43959"/>
    <lineage>
        <taxon>Eukaryota</taxon>
        <taxon>Fungi</taxon>
        <taxon>Dikarya</taxon>
        <taxon>Ascomycota</taxon>
        <taxon>Saccharomycotina</taxon>
        <taxon>Saccharomycetes</taxon>
        <taxon>Saccharomycopsidaceae</taxon>
        <taxon>Saccharomycopsis</taxon>
    </lineage>
</organism>
<reference evidence="11 12" key="1">
    <citation type="journal article" date="2023" name="Elife">
        <title>Identification of key yeast species and microbe-microbe interactions impacting larval growth of Drosophila in the wild.</title>
        <authorList>
            <person name="Mure A."/>
            <person name="Sugiura Y."/>
            <person name="Maeda R."/>
            <person name="Honda K."/>
            <person name="Sakurai N."/>
            <person name="Takahashi Y."/>
            <person name="Watada M."/>
            <person name="Katoh T."/>
            <person name="Gotoh A."/>
            <person name="Gotoh Y."/>
            <person name="Taniguchi I."/>
            <person name="Nakamura K."/>
            <person name="Hayashi T."/>
            <person name="Katayama T."/>
            <person name="Uemura T."/>
            <person name="Hattori Y."/>
        </authorList>
    </citation>
    <scope>NUCLEOTIDE SEQUENCE [LARGE SCALE GENOMIC DNA]</scope>
    <source>
        <strain evidence="11 12">SC-9</strain>
    </source>
</reference>